<sequence length="573" mass="62238">MKINNLIRKATSIGFGLIFLSQTILSCRNNSTNENIESGSASVKVTLSGDSFQDEGNINIGASATLKKENAVSPIKEQVQVIPLKEDNDYVLVATLTPERQSENLVNKTQATTKFNSYAVTETKPLESGIRYKVVVYDNNGKYVKEQNYVSGQAGPDIDKLDGESTYTFIVYSIGSKIDLPDVIYSDSQNKTLQTATINNISGDSDLMYFSKSMKVTGNNINYLDITLKHKYSQITTILDASPTAGYKVLNVSGASILPHSGSSNIKLSDGTTTVTSAYGSKTITFPTLGTTAVTSSPVFINSEDIPNGSFKINSVTLQYSNGLQVTHQNISFTNLKITRGVKYNLKLSFTPNDKYLNYKGYSAVRINGVIIMRHNLGANYSSDPDTASQNIMGNYYQWGRNKVVATNTTGTGAISGWDSTTQPPANSWNLGNEEIPKKNSTNDPCPSGWRVMTWREYTLLTSNTNYSYTGNAATNNPASAIGILTSKFNSSIKVTFPFTGFRDGFNGSFQINGNGSNNIEGEYWTANGNTNSDSSVSPVFRVFSTSGTSGFMANSGVAPRGMPIRCVAEYPY</sequence>
<dbReference type="AlphaFoldDB" id="A0A7Z7LWN0"/>
<evidence type="ECO:0000313" key="1">
    <source>
        <dbReference type="EMBL" id="STD05101.1"/>
    </source>
</evidence>
<accession>A0A7Z7LWN0</accession>
<organism evidence="1 2">
    <name type="scientific">Elizabethkingia anophelis</name>
    <dbReference type="NCBI Taxonomy" id="1117645"/>
    <lineage>
        <taxon>Bacteria</taxon>
        <taxon>Pseudomonadati</taxon>
        <taxon>Bacteroidota</taxon>
        <taxon>Flavobacteriia</taxon>
        <taxon>Flavobacteriales</taxon>
        <taxon>Weeksellaceae</taxon>
        <taxon>Elizabethkingia</taxon>
    </lineage>
</organism>
<evidence type="ECO:0000313" key="2">
    <source>
        <dbReference type="Proteomes" id="UP000254876"/>
    </source>
</evidence>
<dbReference type="RefSeq" id="WP_115172540.1">
    <property type="nucleotide sequence ID" value="NZ_JACLEQ010000012.1"/>
</dbReference>
<proteinExistence type="predicted"/>
<dbReference type="Proteomes" id="UP000254876">
    <property type="component" value="Unassembled WGS sequence"/>
</dbReference>
<dbReference type="PROSITE" id="PS51257">
    <property type="entry name" value="PROKAR_LIPOPROTEIN"/>
    <property type="match status" value="1"/>
</dbReference>
<protein>
    <submittedName>
        <fullName evidence="1">Fibrobacter succinogenes major paralogous domain</fullName>
    </submittedName>
</protein>
<name>A0A7Z7LWN0_9FLAO</name>
<dbReference type="EMBL" id="UFYD01000001">
    <property type="protein sequence ID" value="STD05101.1"/>
    <property type="molecule type" value="Genomic_DNA"/>
</dbReference>
<comment type="caution">
    <text evidence="1">The sequence shown here is derived from an EMBL/GenBank/DDBJ whole genome shotgun (WGS) entry which is preliminary data.</text>
</comment>
<gene>
    <name evidence="1" type="ORF">NCTC10588_02211</name>
</gene>
<reference evidence="1 2" key="1">
    <citation type="submission" date="2018-06" db="EMBL/GenBank/DDBJ databases">
        <authorList>
            <consortium name="Pathogen Informatics"/>
            <person name="Doyle S."/>
        </authorList>
    </citation>
    <scope>NUCLEOTIDE SEQUENCE [LARGE SCALE GENOMIC DNA]</scope>
    <source>
        <strain evidence="1 2">NCTC10588</strain>
    </source>
</reference>